<dbReference type="InterPro" id="IPR006258">
    <property type="entry name" value="Lipoamide_DH"/>
</dbReference>
<dbReference type="PROSITE" id="PS00076">
    <property type="entry name" value="PYRIDINE_REDOX_1"/>
    <property type="match status" value="1"/>
</dbReference>
<evidence type="ECO:0000256" key="9">
    <source>
        <dbReference type="ARBA" id="ARBA00023284"/>
    </source>
</evidence>
<comment type="similarity">
    <text evidence="1 14">Belongs to the class-I pyridine nucleotide-disulfide oxidoreductase family.</text>
</comment>
<dbReference type="SUPFAM" id="SSF55424">
    <property type="entry name" value="FAD/NAD-linked reductases, dimerisation (C-terminal) domain"/>
    <property type="match status" value="1"/>
</dbReference>
<dbReference type="AlphaFoldDB" id="A0A6I6JPG9"/>
<proteinExistence type="inferred from homology"/>
<feature type="active site" description="Proton acceptor" evidence="11">
    <location>
        <position position="447"/>
    </location>
</feature>
<dbReference type="Pfam" id="PF07992">
    <property type="entry name" value="Pyr_redox_2"/>
    <property type="match status" value="1"/>
</dbReference>
<dbReference type="Gene3D" id="3.50.50.60">
    <property type="entry name" value="FAD/NAD(P)-binding domain"/>
    <property type="match status" value="2"/>
</dbReference>
<comment type="cofactor">
    <cofactor evidence="12 14">
        <name>FAD</name>
        <dbReference type="ChEBI" id="CHEBI:57692"/>
    </cofactor>
    <text evidence="12 14">Binds 1 FAD per subunit.</text>
</comment>
<evidence type="ECO:0000256" key="13">
    <source>
        <dbReference type="PIRSR" id="PIRSR000350-4"/>
    </source>
</evidence>
<keyword evidence="4 14" id="KW-0285">Flavoprotein</keyword>
<feature type="binding site" evidence="12">
    <location>
        <position position="206"/>
    </location>
    <ligand>
        <name>NAD(+)</name>
        <dbReference type="ChEBI" id="CHEBI:57540"/>
    </ligand>
</feature>
<dbReference type="PANTHER" id="PTHR22912">
    <property type="entry name" value="DISULFIDE OXIDOREDUCTASE"/>
    <property type="match status" value="1"/>
</dbReference>
<dbReference type="EC" id="1.8.1.4" evidence="2 14"/>
<keyword evidence="12" id="KW-0547">Nucleotide-binding</keyword>
<dbReference type="FunFam" id="3.30.390.30:FF:000001">
    <property type="entry name" value="Dihydrolipoyl dehydrogenase"/>
    <property type="match status" value="1"/>
</dbReference>
<comment type="catalytic activity">
    <reaction evidence="10 14">
        <text>N(6)-[(R)-dihydrolipoyl]-L-lysyl-[protein] + NAD(+) = N(6)-[(R)-lipoyl]-L-lysyl-[protein] + NADH + H(+)</text>
        <dbReference type="Rhea" id="RHEA:15045"/>
        <dbReference type="Rhea" id="RHEA-COMP:10474"/>
        <dbReference type="Rhea" id="RHEA-COMP:10475"/>
        <dbReference type="ChEBI" id="CHEBI:15378"/>
        <dbReference type="ChEBI" id="CHEBI:57540"/>
        <dbReference type="ChEBI" id="CHEBI:57945"/>
        <dbReference type="ChEBI" id="CHEBI:83099"/>
        <dbReference type="ChEBI" id="CHEBI:83100"/>
        <dbReference type="EC" id="1.8.1.4"/>
    </reaction>
</comment>
<evidence type="ECO:0000256" key="6">
    <source>
        <dbReference type="ARBA" id="ARBA00023002"/>
    </source>
</evidence>
<dbReference type="PANTHER" id="PTHR22912:SF160">
    <property type="entry name" value="DIHYDROLIPOYL DEHYDROGENASE"/>
    <property type="match status" value="1"/>
</dbReference>
<dbReference type="EMBL" id="CP046401">
    <property type="protein sequence ID" value="QGY42948.1"/>
    <property type="molecule type" value="Genomic_DNA"/>
</dbReference>
<dbReference type="InterPro" id="IPR016156">
    <property type="entry name" value="FAD/NAD-linked_Rdtase_dimer_sf"/>
</dbReference>
<dbReference type="KEGG" id="mcos:GM418_04525"/>
<evidence type="ECO:0000259" key="15">
    <source>
        <dbReference type="Pfam" id="PF02852"/>
    </source>
</evidence>
<evidence type="ECO:0000256" key="5">
    <source>
        <dbReference type="ARBA" id="ARBA00022827"/>
    </source>
</evidence>
<dbReference type="InterPro" id="IPR004099">
    <property type="entry name" value="Pyr_nucl-diS_OxRdtase_dimer"/>
</dbReference>
<keyword evidence="7 12" id="KW-0520">NAD</keyword>
<evidence type="ECO:0000313" key="17">
    <source>
        <dbReference type="EMBL" id="QGY42948.1"/>
    </source>
</evidence>
<dbReference type="SUPFAM" id="SSF51905">
    <property type="entry name" value="FAD/NAD(P)-binding domain"/>
    <property type="match status" value="1"/>
</dbReference>
<feature type="domain" description="Pyridine nucleotide-disulphide oxidoreductase dimerisation" evidence="15">
    <location>
        <begin position="349"/>
        <end position="458"/>
    </location>
</feature>
<dbReference type="InterPro" id="IPR012999">
    <property type="entry name" value="Pyr_OxRdtase_I_AS"/>
</dbReference>
<dbReference type="InterPro" id="IPR050151">
    <property type="entry name" value="Class-I_Pyr_Nuc-Dis_Oxidored"/>
</dbReference>
<evidence type="ECO:0000256" key="4">
    <source>
        <dbReference type="ARBA" id="ARBA00022630"/>
    </source>
</evidence>
<gene>
    <name evidence="17" type="primary">lpdA</name>
    <name evidence="17" type="ORF">GM418_04525</name>
</gene>
<evidence type="ECO:0000256" key="8">
    <source>
        <dbReference type="ARBA" id="ARBA00023157"/>
    </source>
</evidence>
<keyword evidence="18" id="KW-1185">Reference proteome</keyword>
<dbReference type="GO" id="GO:0006103">
    <property type="term" value="P:2-oxoglutarate metabolic process"/>
    <property type="evidence" value="ECO:0007669"/>
    <property type="project" value="TreeGrafter"/>
</dbReference>
<evidence type="ECO:0000313" key="18">
    <source>
        <dbReference type="Proteomes" id="UP000428260"/>
    </source>
</evidence>
<dbReference type="Pfam" id="PF02852">
    <property type="entry name" value="Pyr_redox_dim"/>
    <property type="match status" value="1"/>
</dbReference>
<dbReference type="PRINTS" id="PR00368">
    <property type="entry name" value="FADPNR"/>
</dbReference>
<dbReference type="InterPro" id="IPR036188">
    <property type="entry name" value="FAD/NAD-bd_sf"/>
</dbReference>
<dbReference type="RefSeq" id="WP_158863590.1">
    <property type="nucleotide sequence ID" value="NZ_CP046401.1"/>
</dbReference>
<evidence type="ECO:0000256" key="11">
    <source>
        <dbReference type="PIRSR" id="PIRSR000350-2"/>
    </source>
</evidence>
<keyword evidence="6 14" id="KW-0560">Oxidoreductase</keyword>
<feature type="domain" description="FAD/NAD(P)-binding" evidence="16">
    <location>
        <begin position="7"/>
        <end position="330"/>
    </location>
</feature>
<evidence type="ECO:0000256" key="2">
    <source>
        <dbReference type="ARBA" id="ARBA00012608"/>
    </source>
</evidence>
<keyword evidence="9 14" id="KW-0676">Redox-active center</keyword>
<protein>
    <recommendedName>
        <fullName evidence="3 14">Dihydrolipoyl dehydrogenase</fullName>
        <ecNumber evidence="2 14">1.8.1.4</ecNumber>
    </recommendedName>
</protein>
<dbReference type="PRINTS" id="PR00411">
    <property type="entry name" value="PNDRDTASEI"/>
</dbReference>
<feature type="binding site" evidence="12">
    <location>
        <position position="54"/>
    </location>
    <ligand>
        <name>FAD</name>
        <dbReference type="ChEBI" id="CHEBI:57692"/>
    </ligand>
</feature>
<evidence type="ECO:0000256" key="10">
    <source>
        <dbReference type="ARBA" id="ARBA00049187"/>
    </source>
</evidence>
<accession>A0A6I6JPG9</accession>
<feature type="disulfide bond" description="Redox-active" evidence="13">
    <location>
        <begin position="45"/>
        <end position="50"/>
    </location>
</feature>
<comment type="miscellaneous">
    <text evidence="14">The active site is a redox-active disulfide bond.</text>
</comment>
<evidence type="ECO:0000256" key="7">
    <source>
        <dbReference type="ARBA" id="ARBA00023027"/>
    </source>
</evidence>
<keyword evidence="8" id="KW-1015">Disulfide bond</keyword>
<dbReference type="Gene3D" id="3.30.390.30">
    <property type="match status" value="1"/>
</dbReference>
<evidence type="ECO:0000259" key="16">
    <source>
        <dbReference type="Pfam" id="PF07992"/>
    </source>
</evidence>
<evidence type="ECO:0000256" key="1">
    <source>
        <dbReference type="ARBA" id="ARBA00007532"/>
    </source>
</evidence>
<feature type="binding site" evidence="12">
    <location>
        <position position="274"/>
    </location>
    <ligand>
        <name>NAD(+)</name>
        <dbReference type="ChEBI" id="CHEBI:57540"/>
    </ligand>
</feature>
<feature type="binding site" evidence="12">
    <location>
        <begin position="183"/>
        <end position="190"/>
    </location>
    <ligand>
        <name>NAD(+)</name>
        <dbReference type="ChEBI" id="CHEBI:57540"/>
    </ligand>
</feature>
<evidence type="ECO:0000256" key="12">
    <source>
        <dbReference type="PIRSR" id="PIRSR000350-3"/>
    </source>
</evidence>
<dbReference type="GO" id="GO:0050660">
    <property type="term" value="F:flavin adenine dinucleotide binding"/>
    <property type="evidence" value="ECO:0007669"/>
    <property type="project" value="InterPro"/>
</dbReference>
<dbReference type="Proteomes" id="UP000428260">
    <property type="component" value="Chromosome"/>
</dbReference>
<reference evidence="17 18" key="1">
    <citation type="submission" date="2019-11" db="EMBL/GenBank/DDBJ databases">
        <authorList>
            <person name="Zheng R.K."/>
            <person name="Sun C.M."/>
        </authorList>
    </citation>
    <scope>NUCLEOTIDE SEQUENCE [LARGE SCALE GENOMIC DNA]</scope>
    <source>
        <strain evidence="17 18">WC007</strain>
    </source>
</reference>
<dbReference type="GO" id="GO:0004148">
    <property type="term" value="F:dihydrolipoyl dehydrogenase (NADH) activity"/>
    <property type="evidence" value="ECO:0007669"/>
    <property type="project" value="UniProtKB-EC"/>
</dbReference>
<evidence type="ECO:0000256" key="14">
    <source>
        <dbReference type="RuleBase" id="RU003692"/>
    </source>
</evidence>
<dbReference type="InterPro" id="IPR023753">
    <property type="entry name" value="FAD/NAD-binding_dom"/>
</dbReference>
<sequence>MSTSEKYKLVIIGAGPGGYRAAFMAADLGLDVTLIDPELNPGGVCLYRGCIPTKALLHLARIKADAEHAGDLGIHFDKVRVNTEEVGKWKTGVVKKLTGGLGQLVKARKINYVRGKATFLDSETIQIETNEGDKKERTFENAIVATGANPIELPGIDMSNPKIMHSAQSLELKDIPNKMLVVGGGYIGLEMAAIYKSLGTEITVVELTDDLMPGMDKDLVHEFKKVNKNTFKEILPETKLKTLREKGEAIEADFEDAKKKKFSKTYDKVLVSVGQNPNTQNIGLENTSVETDQKGFIKVNAQMQSTQKNIYAIGDVAGPPLLAHKASYEGKVAAEVIAEKKSANDAKAIPAVIYTEPEIAVCGLSEKEAKEKGISYKVVKFPWPASGRAIAMNEKSGFTKLLVNPDNERILGAGIVGRNAGDMIAEIALAIEMAATAEDVALTIHPHPTLSETIMEAAEMFYGHPAHTFIKK</sequence>
<keyword evidence="5 12" id="KW-0274">FAD</keyword>
<dbReference type="PIRSF" id="PIRSF000350">
    <property type="entry name" value="Mercury_reductase_MerA"/>
    <property type="match status" value="1"/>
</dbReference>
<feature type="binding site" evidence="12">
    <location>
        <position position="315"/>
    </location>
    <ligand>
        <name>FAD</name>
        <dbReference type="ChEBI" id="CHEBI:57692"/>
    </ligand>
</feature>
<dbReference type="NCBIfam" id="TIGR01350">
    <property type="entry name" value="lipoamide_DH"/>
    <property type="match status" value="1"/>
</dbReference>
<evidence type="ECO:0000256" key="3">
    <source>
        <dbReference type="ARBA" id="ARBA00016961"/>
    </source>
</evidence>
<dbReference type="InterPro" id="IPR001100">
    <property type="entry name" value="Pyr_nuc-diS_OxRdtase"/>
</dbReference>
<organism evidence="17 18">
    <name type="scientific">Maribellus comscasis</name>
    <dbReference type="NCBI Taxonomy" id="2681766"/>
    <lineage>
        <taxon>Bacteria</taxon>
        <taxon>Pseudomonadati</taxon>
        <taxon>Bacteroidota</taxon>
        <taxon>Bacteroidia</taxon>
        <taxon>Marinilabiliales</taxon>
        <taxon>Prolixibacteraceae</taxon>
        <taxon>Maribellus</taxon>
    </lineage>
</organism>
<name>A0A6I6JPG9_9BACT</name>